<dbReference type="InterPro" id="IPR004090">
    <property type="entry name" value="Chemotax_Me-accpt_rcpt"/>
</dbReference>
<name>A0ABU0G127_9HYPH</name>
<dbReference type="PANTHER" id="PTHR43531">
    <property type="entry name" value="PROTEIN ICFG"/>
    <property type="match status" value="1"/>
</dbReference>
<dbReference type="SMART" id="SM00283">
    <property type="entry name" value="MA"/>
    <property type="match status" value="1"/>
</dbReference>
<evidence type="ECO:0000259" key="5">
    <source>
        <dbReference type="PROSITE" id="PS50111"/>
    </source>
</evidence>
<dbReference type="PROSITE" id="PS50111">
    <property type="entry name" value="CHEMOTAXIS_TRANSDUC_2"/>
    <property type="match status" value="1"/>
</dbReference>
<evidence type="ECO:0000259" key="6">
    <source>
        <dbReference type="PROSITE" id="PS50885"/>
    </source>
</evidence>
<dbReference type="Pfam" id="PF00015">
    <property type="entry name" value="MCPsignal"/>
    <property type="match status" value="1"/>
</dbReference>
<evidence type="ECO:0000313" key="7">
    <source>
        <dbReference type="EMBL" id="MDQ0419040.1"/>
    </source>
</evidence>
<dbReference type="InterPro" id="IPR004089">
    <property type="entry name" value="MCPsignal_dom"/>
</dbReference>
<dbReference type="PRINTS" id="PR00260">
    <property type="entry name" value="CHEMTRNSDUCR"/>
</dbReference>
<feature type="domain" description="HAMP" evidence="6">
    <location>
        <begin position="163"/>
        <end position="215"/>
    </location>
</feature>
<keyword evidence="1" id="KW-0145">Chemotaxis</keyword>
<dbReference type="SUPFAM" id="SSF58104">
    <property type="entry name" value="Methyl-accepting chemotaxis protein (MCP) signaling domain"/>
    <property type="match status" value="1"/>
</dbReference>
<dbReference type="Gene3D" id="1.10.287.950">
    <property type="entry name" value="Methyl-accepting chemotaxis protein"/>
    <property type="match status" value="1"/>
</dbReference>
<gene>
    <name evidence="7" type="ORF">J2045_000050</name>
</gene>
<feature type="domain" description="Methyl-accepting transducer" evidence="5">
    <location>
        <begin position="220"/>
        <end position="449"/>
    </location>
</feature>
<evidence type="ECO:0000256" key="4">
    <source>
        <dbReference type="SAM" id="MobiDB-lite"/>
    </source>
</evidence>
<dbReference type="EMBL" id="JAUSUW010000001">
    <property type="protein sequence ID" value="MDQ0419040.1"/>
    <property type="molecule type" value="Genomic_DNA"/>
</dbReference>
<comment type="similarity">
    <text evidence="2">Belongs to the methyl-accepting chemotaxis (MCP) protein family.</text>
</comment>
<dbReference type="Proteomes" id="UP001238496">
    <property type="component" value="Unassembled WGS sequence"/>
</dbReference>
<feature type="region of interest" description="Disordered" evidence="4">
    <location>
        <begin position="464"/>
        <end position="483"/>
    </location>
</feature>
<dbReference type="PROSITE" id="PS50885">
    <property type="entry name" value="HAMP"/>
    <property type="match status" value="1"/>
</dbReference>
<evidence type="ECO:0000256" key="3">
    <source>
        <dbReference type="PROSITE-ProRule" id="PRU00284"/>
    </source>
</evidence>
<evidence type="ECO:0000256" key="2">
    <source>
        <dbReference type="ARBA" id="ARBA00029447"/>
    </source>
</evidence>
<organism evidence="7 8">
    <name type="scientific">Peteryoungia aggregata LMG 23059</name>
    <dbReference type="NCBI Taxonomy" id="1368425"/>
    <lineage>
        <taxon>Bacteria</taxon>
        <taxon>Pseudomonadati</taxon>
        <taxon>Pseudomonadota</taxon>
        <taxon>Alphaproteobacteria</taxon>
        <taxon>Hyphomicrobiales</taxon>
        <taxon>Rhizobiaceae</taxon>
        <taxon>Peteryoungia</taxon>
    </lineage>
</organism>
<dbReference type="PANTHER" id="PTHR43531:SF11">
    <property type="entry name" value="METHYL-ACCEPTING CHEMOTAXIS PROTEIN 3"/>
    <property type="match status" value="1"/>
</dbReference>
<comment type="caution">
    <text evidence="7">The sequence shown here is derived from an EMBL/GenBank/DDBJ whole genome shotgun (WGS) entry which is preliminary data.</text>
</comment>
<dbReference type="InterPro" id="IPR003660">
    <property type="entry name" value="HAMP_dom"/>
</dbReference>
<dbReference type="RefSeq" id="WP_307367775.1">
    <property type="nucleotide sequence ID" value="NZ_JAUSUW010000001.1"/>
</dbReference>
<protein>
    <submittedName>
        <fullName evidence="7">Methyl-accepting chemotaxis protein</fullName>
    </submittedName>
</protein>
<accession>A0ABU0G127</accession>
<keyword evidence="8" id="KW-1185">Reference proteome</keyword>
<dbReference type="CDD" id="cd11386">
    <property type="entry name" value="MCP_signal"/>
    <property type="match status" value="1"/>
</dbReference>
<keyword evidence="3" id="KW-0807">Transducer</keyword>
<reference evidence="7 8" key="1">
    <citation type="submission" date="2023-07" db="EMBL/GenBank/DDBJ databases">
        <title>Genomic Encyclopedia of Type Strains, Phase IV (KMG-IV): sequencing the most valuable type-strain genomes for metagenomic binning, comparative biology and taxonomic classification.</title>
        <authorList>
            <person name="Goeker M."/>
        </authorList>
    </citation>
    <scope>NUCLEOTIDE SEQUENCE [LARGE SCALE GENOMIC DNA]</scope>
    <source>
        <strain evidence="7 8">DSM 1111</strain>
    </source>
</reference>
<evidence type="ECO:0000313" key="8">
    <source>
        <dbReference type="Proteomes" id="UP001238496"/>
    </source>
</evidence>
<evidence type="ECO:0000256" key="1">
    <source>
        <dbReference type="ARBA" id="ARBA00022500"/>
    </source>
</evidence>
<sequence>MIDIEAKLKSWNAADKVKGEVVRDAILPELRGVLERAYKSIGVSPLPDALYSQEERKFRSISIGDFSKGYFDEQAVIARNIASQVDYVDYLSGYAHYSSGLICALVDKVRWKNKSKRDELLLTLMRAVFSDVAVAMNHFFQQGQEQMEEERRERDLLLQKEAEHLKVAVSSIGGGLKRLAEGDLEHRLEQPLNQNYEPLRQDFNLSVEQLSAVLASVLSTAATIDEGTQDLTQSANDLSTRSERQAASLEQTAAALDQITSSVTSASNTTDQARKIALVANQDAARSAEVVANAEDAMRRIEESSQQISNIIGVIDEIAFQTNLLALNAGVEAARAGEAGKGFAVVAQEVRELAQRSANAAKEIKGLIQNSSSQVDSGVKLVRDTSVALSTIGGYVSQINQFMDKIASSASEQSTGLAEVNRAVNDMDKTTQQNAAMVEEATAASEGLAQEAGRLRSLVSQFKLSAKPGSASASHGQRLRRAG</sequence>
<dbReference type="InterPro" id="IPR051310">
    <property type="entry name" value="MCP_chemotaxis"/>
</dbReference>
<proteinExistence type="inferred from homology"/>